<dbReference type="InterPro" id="IPR001453">
    <property type="entry name" value="MoaB/Mog_dom"/>
</dbReference>
<dbReference type="GO" id="GO:0006777">
    <property type="term" value="P:Mo-molybdopterin cofactor biosynthetic process"/>
    <property type="evidence" value="ECO:0007669"/>
    <property type="project" value="UniProtKB-KW"/>
</dbReference>
<name>A0A9X3PFY2_9ACTN</name>
<evidence type="ECO:0000256" key="3">
    <source>
        <dbReference type="SAM" id="MobiDB-lite"/>
    </source>
</evidence>
<comment type="pathway">
    <text evidence="1">Cofactor biosynthesis; molybdopterin biosynthesis.</text>
</comment>
<evidence type="ECO:0000313" key="6">
    <source>
        <dbReference type="Proteomes" id="UP001146067"/>
    </source>
</evidence>
<sequence length="226" mass="22477">MAAVKAVVVVASNRAADGVYEDESGPILAEGLRSHGFDVVGPVVVHDGEEVEAAMRVAVGQGADLVVTSGGTGLTSKDLTPEMTSRVVDFEVPGIAEAIRAAGLAKTPHAALSRGIAGVSERTLIVNLAGSKGAAKDGLAVLTAELVEHAVSQLHDGDHERNDKAVAGGVAAPVAEGGEPAGSPNDHGGRDSTHADAGGDASGTGDQSTAEDSPARPAHDHGRTAP</sequence>
<dbReference type="EMBL" id="JAPZVP010000034">
    <property type="protein sequence ID" value="MDA1363017.1"/>
    <property type="molecule type" value="Genomic_DNA"/>
</dbReference>
<feature type="region of interest" description="Disordered" evidence="3">
    <location>
        <begin position="173"/>
        <end position="226"/>
    </location>
</feature>
<evidence type="ECO:0000256" key="2">
    <source>
        <dbReference type="ARBA" id="ARBA00023150"/>
    </source>
</evidence>
<feature type="compositionally biased region" description="Low complexity" evidence="3">
    <location>
        <begin position="195"/>
        <end position="208"/>
    </location>
</feature>
<gene>
    <name evidence="5" type="ORF">O1R50_25615</name>
</gene>
<dbReference type="RefSeq" id="WP_270113102.1">
    <property type="nucleotide sequence ID" value="NZ_JAPZVP010000034.1"/>
</dbReference>
<dbReference type="SUPFAM" id="SSF53218">
    <property type="entry name" value="Molybdenum cofactor biosynthesis proteins"/>
    <property type="match status" value="1"/>
</dbReference>
<keyword evidence="6" id="KW-1185">Reference proteome</keyword>
<feature type="domain" description="MoaB/Mog" evidence="4">
    <location>
        <begin position="7"/>
        <end position="149"/>
    </location>
</feature>
<dbReference type="CDD" id="cd00886">
    <property type="entry name" value="MogA_MoaB"/>
    <property type="match status" value="1"/>
</dbReference>
<dbReference type="InterPro" id="IPR036425">
    <property type="entry name" value="MoaB/Mog-like_dom_sf"/>
</dbReference>
<comment type="caution">
    <text evidence="5">The sequence shown here is derived from an EMBL/GenBank/DDBJ whole genome shotgun (WGS) entry which is preliminary data.</text>
</comment>
<organism evidence="5 6">
    <name type="scientific">Glycomyces luteolus</name>
    <dbReference type="NCBI Taxonomy" id="2670330"/>
    <lineage>
        <taxon>Bacteria</taxon>
        <taxon>Bacillati</taxon>
        <taxon>Actinomycetota</taxon>
        <taxon>Actinomycetes</taxon>
        <taxon>Glycomycetales</taxon>
        <taxon>Glycomycetaceae</taxon>
        <taxon>Glycomyces</taxon>
    </lineage>
</organism>
<dbReference type="Pfam" id="PF00994">
    <property type="entry name" value="MoCF_biosynth"/>
    <property type="match status" value="1"/>
</dbReference>
<reference evidence="5" key="1">
    <citation type="submission" date="2022-12" db="EMBL/GenBank/DDBJ databases">
        <title>Gycomyces niveus sp.nov.,a novel actinomycete isolated from soil in Shouguan.</title>
        <authorList>
            <person name="Yang X."/>
        </authorList>
    </citation>
    <scope>NUCLEOTIDE SEQUENCE</scope>
    <source>
        <strain evidence="5">NEAU-A15</strain>
    </source>
</reference>
<evidence type="ECO:0000256" key="1">
    <source>
        <dbReference type="ARBA" id="ARBA00005046"/>
    </source>
</evidence>
<dbReference type="PANTHER" id="PTHR43764:SF1">
    <property type="entry name" value="MOLYBDOPTERIN MOLYBDOTRANSFERASE"/>
    <property type="match status" value="1"/>
</dbReference>
<feature type="compositionally biased region" description="Basic and acidic residues" evidence="3">
    <location>
        <begin position="213"/>
        <end position="226"/>
    </location>
</feature>
<dbReference type="Proteomes" id="UP001146067">
    <property type="component" value="Unassembled WGS sequence"/>
</dbReference>
<dbReference type="AlphaFoldDB" id="A0A9X3PFY2"/>
<dbReference type="NCBIfam" id="TIGR00177">
    <property type="entry name" value="molyb_syn"/>
    <property type="match status" value="1"/>
</dbReference>
<feature type="compositionally biased region" description="Low complexity" evidence="3">
    <location>
        <begin position="173"/>
        <end position="182"/>
    </location>
</feature>
<protein>
    <submittedName>
        <fullName evidence="5">MogA/MoaB family molybdenum cofactor biosynthesis protein</fullName>
    </submittedName>
</protein>
<dbReference type="SMART" id="SM00852">
    <property type="entry name" value="MoCF_biosynth"/>
    <property type="match status" value="1"/>
</dbReference>
<accession>A0A9X3PFY2</accession>
<evidence type="ECO:0000313" key="5">
    <source>
        <dbReference type="EMBL" id="MDA1363017.1"/>
    </source>
</evidence>
<dbReference type="Gene3D" id="3.40.980.10">
    <property type="entry name" value="MoaB/Mog-like domain"/>
    <property type="match status" value="1"/>
</dbReference>
<dbReference type="PANTHER" id="PTHR43764">
    <property type="entry name" value="MOLYBDENUM COFACTOR BIOSYNTHESIS"/>
    <property type="match status" value="1"/>
</dbReference>
<evidence type="ECO:0000259" key="4">
    <source>
        <dbReference type="SMART" id="SM00852"/>
    </source>
</evidence>
<dbReference type="InterPro" id="IPR051920">
    <property type="entry name" value="MPT_Adenylyltrnsfr/MoaC-Rel"/>
</dbReference>
<keyword evidence="2" id="KW-0501">Molybdenum cofactor biosynthesis</keyword>
<proteinExistence type="predicted"/>